<dbReference type="PANTHER" id="PTHR35761:SF1">
    <property type="entry name" value="PROTEIN SENSITIVE TO UV 2"/>
    <property type="match status" value="1"/>
</dbReference>
<dbReference type="EMBL" id="PKPP01002782">
    <property type="protein sequence ID" value="PWA73147.1"/>
    <property type="molecule type" value="Genomic_DNA"/>
</dbReference>
<protein>
    <submittedName>
        <fullName evidence="2">Uncharacterized protein</fullName>
    </submittedName>
</protein>
<dbReference type="GO" id="GO:0006974">
    <property type="term" value="P:DNA damage response"/>
    <property type="evidence" value="ECO:0007669"/>
    <property type="project" value="InterPro"/>
</dbReference>
<dbReference type="AlphaFoldDB" id="A0A2U1NI20"/>
<dbReference type="STRING" id="35608.A0A2U1NI20"/>
<dbReference type="InterPro" id="IPR044952">
    <property type="entry name" value="SUV2"/>
</dbReference>
<organism evidence="2 3">
    <name type="scientific">Artemisia annua</name>
    <name type="common">Sweet wormwood</name>
    <dbReference type="NCBI Taxonomy" id="35608"/>
    <lineage>
        <taxon>Eukaryota</taxon>
        <taxon>Viridiplantae</taxon>
        <taxon>Streptophyta</taxon>
        <taxon>Embryophyta</taxon>
        <taxon>Tracheophyta</taxon>
        <taxon>Spermatophyta</taxon>
        <taxon>Magnoliopsida</taxon>
        <taxon>eudicotyledons</taxon>
        <taxon>Gunneridae</taxon>
        <taxon>Pentapetalae</taxon>
        <taxon>asterids</taxon>
        <taxon>campanulids</taxon>
        <taxon>Asterales</taxon>
        <taxon>Asteraceae</taxon>
        <taxon>Asteroideae</taxon>
        <taxon>Anthemideae</taxon>
        <taxon>Artemisiinae</taxon>
        <taxon>Artemisia</taxon>
    </lineage>
</organism>
<comment type="caution">
    <text evidence="2">The sequence shown here is derived from an EMBL/GenBank/DDBJ whole genome shotgun (WGS) entry which is preliminary data.</text>
</comment>
<keyword evidence="1" id="KW-0175">Coiled coil</keyword>
<evidence type="ECO:0000313" key="2">
    <source>
        <dbReference type="EMBL" id="PWA73147.1"/>
    </source>
</evidence>
<dbReference type="PANTHER" id="PTHR35761">
    <property type="entry name" value="ATR INTERACTING PROTEIN"/>
    <property type="match status" value="1"/>
</dbReference>
<gene>
    <name evidence="2" type="ORF">CTI12_AA262970</name>
</gene>
<dbReference type="OrthoDB" id="645074at2759"/>
<reference evidence="2 3" key="1">
    <citation type="journal article" date="2018" name="Mol. Plant">
        <title>The genome of Artemisia annua provides insight into the evolution of Asteraceae family and artemisinin biosynthesis.</title>
        <authorList>
            <person name="Shen Q."/>
            <person name="Zhang L."/>
            <person name="Liao Z."/>
            <person name="Wang S."/>
            <person name="Yan T."/>
            <person name="Shi P."/>
            <person name="Liu M."/>
            <person name="Fu X."/>
            <person name="Pan Q."/>
            <person name="Wang Y."/>
            <person name="Lv Z."/>
            <person name="Lu X."/>
            <person name="Zhang F."/>
            <person name="Jiang W."/>
            <person name="Ma Y."/>
            <person name="Chen M."/>
            <person name="Hao X."/>
            <person name="Li L."/>
            <person name="Tang Y."/>
            <person name="Lv G."/>
            <person name="Zhou Y."/>
            <person name="Sun X."/>
            <person name="Brodelius P.E."/>
            <person name="Rose J.K.C."/>
            <person name="Tang K."/>
        </authorList>
    </citation>
    <scope>NUCLEOTIDE SEQUENCE [LARGE SCALE GENOMIC DNA]</scope>
    <source>
        <strain evidence="3">cv. Huhao1</strain>
        <tissue evidence="2">Leaf</tissue>
    </source>
</reference>
<name>A0A2U1NI20_ARTAN</name>
<proteinExistence type="predicted"/>
<feature type="coiled-coil region" evidence="1">
    <location>
        <begin position="182"/>
        <end position="216"/>
    </location>
</feature>
<sequence>MADDDLEEMWDNPEFLATLFQLTEAAETSSSTQQQLFRPPPPISYSPPRELSQRVIFHNNNNVDPSRFNDQFEAFSTNAATPSKPKEFEFNKGFNNVPAASTSFDCHMNGINPRLRHQDKSFDCQMSGINPQLRHEDKSFDCQRMSGVNPQLPHEDKSFDCQMSGINNQLRDKDSSSKQQEIDRLKEELGRVSTMLTNLEQECSELKKDREKNEKHLRLTLPVNGSKDAEAICTKKSNMKYKDPIEEHSLIPATKGAIPCKGVGVQTEEHVLATDLTIKKSLSVSRKLAGIWEPLSEQQPRVDLVSKLFVACEADLQFLFGCLGLNIPSTNATTTMTPNHCIQPVEAAKVSHLYLTLTKTSYDTGGLDDLLEALVDLCYLQNMMIVHRSLCVLHVVLKHILSIENTSRGRDNVIVNDPSAVNRSSGKHSEIEYLLHENTNKTSNPHHPDLTRLLSAKKIWNKDSLRDESSPLISCSKWLSLYQYMHQIITKHSEESLRMEAVSIMILLLLRTDAYAEREMYGELPVFQSISQLLRKEAGVGVQKQAVHLLYLLLNCPKLMSMFCSSTKEEEATADAPATNAETASTFQGLGDILDGLADCLICRGNGAPTTMVLKLQRNAIILLAFLASSGRHGFELLLGRSHSRRTNFLHMILQVLASEIDVESSECIQPSDDFRERTLLIREALILLNRLASNSHYSTPVLRVLTKRRDMAILTIDIASRLSRKDKWLQQSDTMTRQMRESEIADLARIFKKRVFNFLGDITPEK</sequence>
<accession>A0A2U1NI20</accession>
<evidence type="ECO:0000313" key="3">
    <source>
        <dbReference type="Proteomes" id="UP000245207"/>
    </source>
</evidence>
<keyword evidence="3" id="KW-1185">Reference proteome</keyword>
<dbReference type="Proteomes" id="UP000245207">
    <property type="component" value="Unassembled WGS sequence"/>
</dbReference>
<evidence type="ECO:0000256" key="1">
    <source>
        <dbReference type="SAM" id="Coils"/>
    </source>
</evidence>